<dbReference type="RefSeq" id="WP_210809759.1">
    <property type="nucleotide sequence ID" value="NZ_JAGQDG010000005.1"/>
</dbReference>
<proteinExistence type="predicted"/>
<evidence type="ECO:0000313" key="1">
    <source>
        <dbReference type="EMBL" id="MBQ0936403.1"/>
    </source>
</evidence>
<comment type="caution">
    <text evidence="1">The sequence shown here is derived from an EMBL/GenBank/DDBJ whole genome shotgun (WGS) entry which is preliminary data.</text>
</comment>
<dbReference type="EMBL" id="JAGQDG010000005">
    <property type="protein sequence ID" value="MBQ0936403.1"/>
    <property type="molecule type" value="Genomic_DNA"/>
</dbReference>
<accession>A0ABS5DZ32</accession>
<keyword evidence="2" id="KW-1185">Reference proteome</keyword>
<sequence length="126" mass="13902">MSKFHAVVWMDHQEAHVLQFDPESVEASRVKARSHHPRHHGPDAKAQAEFYNHVAQALAGVHEVLVVGPGAAHDEFKAHCTKHLPAVAKTIVASQKADHPTDAQLVALARQYFSKYDRMAGTPTPM</sequence>
<organism evidence="1 2">
    <name type="scientific">Ideonella paludis</name>
    <dbReference type="NCBI Taxonomy" id="1233411"/>
    <lineage>
        <taxon>Bacteria</taxon>
        <taxon>Pseudomonadati</taxon>
        <taxon>Pseudomonadota</taxon>
        <taxon>Betaproteobacteria</taxon>
        <taxon>Burkholderiales</taxon>
        <taxon>Sphaerotilaceae</taxon>
        <taxon>Ideonella</taxon>
    </lineage>
</organism>
<dbReference type="Gene3D" id="3.30.420.60">
    <property type="entry name" value="eRF1 domain 2"/>
    <property type="match status" value="1"/>
</dbReference>
<dbReference type="SUPFAM" id="SSF53137">
    <property type="entry name" value="Translational machinery components"/>
    <property type="match status" value="1"/>
</dbReference>
<evidence type="ECO:0008006" key="3">
    <source>
        <dbReference type="Google" id="ProtNLM"/>
    </source>
</evidence>
<protein>
    <recommendedName>
        <fullName evidence="3">Translational machinery protein</fullName>
    </recommendedName>
</protein>
<evidence type="ECO:0000313" key="2">
    <source>
        <dbReference type="Proteomes" id="UP000672097"/>
    </source>
</evidence>
<name>A0ABS5DZ32_9BURK</name>
<gene>
    <name evidence="1" type="ORF">KAK11_13765</name>
</gene>
<reference evidence="1 2" key="1">
    <citation type="submission" date="2021-04" db="EMBL/GenBank/DDBJ databases">
        <title>The genome sequence of type strain Ideonella paludis KCTC 32238.</title>
        <authorList>
            <person name="Liu Y."/>
        </authorList>
    </citation>
    <scope>NUCLEOTIDE SEQUENCE [LARGE SCALE GENOMIC DNA]</scope>
    <source>
        <strain evidence="1 2">KCTC 32238</strain>
    </source>
</reference>
<dbReference type="Proteomes" id="UP000672097">
    <property type="component" value="Unassembled WGS sequence"/>
</dbReference>
<dbReference type="InterPro" id="IPR042226">
    <property type="entry name" value="eFR1_2_sf"/>
</dbReference>